<dbReference type="InterPro" id="IPR010273">
    <property type="entry name" value="DUF881"/>
</dbReference>
<keyword evidence="4" id="KW-1185">Reference proteome</keyword>
<dbReference type="RefSeq" id="WP_284303509.1">
    <property type="nucleotide sequence ID" value="NZ_BSUO01000001.1"/>
</dbReference>
<keyword evidence="2" id="KW-1133">Transmembrane helix</keyword>
<evidence type="ECO:0000256" key="1">
    <source>
        <dbReference type="ARBA" id="ARBA00009108"/>
    </source>
</evidence>
<accession>A0ABQ6INY3</accession>
<dbReference type="Pfam" id="PF05949">
    <property type="entry name" value="DUF881"/>
    <property type="match status" value="1"/>
</dbReference>
<evidence type="ECO:0000313" key="4">
    <source>
        <dbReference type="Proteomes" id="UP001157126"/>
    </source>
</evidence>
<proteinExistence type="inferred from homology"/>
<organism evidence="3 4">
    <name type="scientific">Mobilicoccus caccae</name>
    <dbReference type="NCBI Taxonomy" id="1859295"/>
    <lineage>
        <taxon>Bacteria</taxon>
        <taxon>Bacillati</taxon>
        <taxon>Actinomycetota</taxon>
        <taxon>Actinomycetes</taxon>
        <taxon>Micrococcales</taxon>
        <taxon>Dermatophilaceae</taxon>
        <taxon>Mobilicoccus</taxon>
    </lineage>
</organism>
<evidence type="ECO:0000256" key="2">
    <source>
        <dbReference type="SAM" id="Phobius"/>
    </source>
</evidence>
<dbReference type="EMBL" id="BSUO01000001">
    <property type="protein sequence ID" value="GMA39635.1"/>
    <property type="molecule type" value="Genomic_DNA"/>
</dbReference>
<dbReference type="PANTHER" id="PTHR37313:SF1">
    <property type="entry name" value="UPF0749 PROTEIN RV1823"/>
    <property type="match status" value="1"/>
</dbReference>
<gene>
    <name evidence="3" type="ORF">GCM10025883_16800</name>
</gene>
<keyword evidence="2" id="KW-0812">Transmembrane</keyword>
<evidence type="ECO:0000313" key="3">
    <source>
        <dbReference type="EMBL" id="GMA39635.1"/>
    </source>
</evidence>
<dbReference type="PANTHER" id="PTHR37313">
    <property type="entry name" value="UPF0749 PROTEIN RV1825"/>
    <property type="match status" value="1"/>
</dbReference>
<comment type="caution">
    <text evidence="3">The sequence shown here is derived from an EMBL/GenBank/DDBJ whole genome shotgun (WGS) entry which is preliminary data.</text>
</comment>
<keyword evidence="2" id="KW-0472">Membrane</keyword>
<protein>
    <submittedName>
        <fullName evidence="3">Membrane protein</fullName>
    </submittedName>
</protein>
<dbReference type="Gene3D" id="3.30.70.1880">
    <property type="entry name" value="Protein of unknown function DUF881"/>
    <property type="match status" value="1"/>
</dbReference>
<name>A0ABQ6INY3_9MICO</name>
<reference evidence="4" key="1">
    <citation type="journal article" date="2019" name="Int. J. Syst. Evol. Microbiol.">
        <title>The Global Catalogue of Microorganisms (GCM) 10K type strain sequencing project: providing services to taxonomists for standard genome sequencing and annotation.</title>
        <authorList>
            <consortium name="The Broad Institute Genomics Platform"/>
            <consortium name="The Broad Institute Genome Sequencing Center for Infectious Disease"/>
            <person name="Wu L."/>
            <person name="Ma J."/>
        </authorList>
    </citation>
    <scope>NUCLEOTIDE SEQUENCE [LARGE SCALE GENOMIC DNA]</scope>
    <source>
        <strain evidence="4">NBRC 113072</strain>
    </source>
</reference>
<sequence>MTLLVEIMERPLDPAYAAAAAARGDRPRRRRPWNTVVTGVAALVIGALFATSTLTLARGWSGREGNRAELVARIDERRRAVDERSAQIVGTRSQLRALETGALDAAGQERAEIDRLRLAAGDVAVEGPGLRITLDDAAGLAPALGDGPRAGGDEETGRIVYRDLQNLTNDLWASGAEAISINGHRLTSTSAIRFAGRAILVGFRPLARPYVIDAVIGDRERAAFLTGAGGAYLADLRTAFEVRAEAAAQSALTIPPAESVSLRYARVPTGTARAPGAGIGTATGIPDTKDDDG</sequence>
<feature type="transmembrane region" description="Helical" evidence="2">
    <location>
        <begin position="36"/>
        <end position="57"/>
    </location>
</feature>
<dbReference type="Proteomes" id="UP001157126">
    <property type="component" value="Unassembled WGS sequence"/>
</dbReference>
<comment type="similarity">
    <text evidence="1">Belongs to the UPF0749 family.</text>
</comment>